<evidence type="ECO:0000313" key="8">
    <source>
        <dbReference type="Proteomes" id="UP000799324"/>
    </source>
</evidence>
<evidence type="ECO:0000256" key="3">
    <source>
        <dbReference type="ARBA" id="ARBA00022691"/>
    </source>
</evidence>
<dbReference type="EMBL" id="MU004314">
    <property type="protein sequence ID" value="KAF2658527.1"/>
    <property type="molecule type" value="Genomic_DNA"/>
</dbReference>
<dbReference type="SUPFAM" id="SSF53335">
    <property type="entry name" value="S-adenosyl-L-methionine-dependent methyltransferases"/>
    <property type="match status" value="1"/>
</dbReference>
<proteinExistence type="predicted"/>
<name>A0A6A6TH26_9PLEO</name>
<evidence type="ECO:0000313" key="7">
    <source>
        <dbReference type="EMBL" id="KAF2658527.1"/>
    </source>
</evidence>
<feature type="domain" description="O-methyltransferase dimerisation" evidence="6">
    <location>
        <begin position="65"/>
        <end position="118"/>
    </location>
</feature>
<reference evidence="7" key="1">
    <citation type="journal article" date="2020" name="Stud. Mycol.">
        <title>101 Dothideomycetes genomes: a test case for predicting lifestyles and emergence of pathogens.</title>
        <authorList>
            <person name="Haridas S."/>
            <person name="Albert R."/>
            <person name="Binder M."/>
            <person name="Bloem J."/>
            <person name="Labutti K."/>
            <person name="Salamov A."/>
            <person name="Andreopoulos B."/>
            <person name="Baker S."/>
            <person name="Barry K."/>
            <person name="Bills G."/>
            <person name="Bluhm B."/>
            <person name="Cannon C."/>
            <person name="Castanera R."/>
            <person name="Culley D."/>
            <person name="Daum C."/>
            <person name="Ezra D."/>
            <person name="Gonzalez J."/>
            <person name="Henrissat B."/>
            <person name="Kuo A."/>
            <person name="Liang C."/>
            <person name="Lipzen A."/>
            <person name="Lutzoni F."/>
            <person name="Magnuson J."/>
            <person name="Mondo S."/>
            <person name="Nolan M."/>
            <person name="Ohm R."/>
            <person name="Pangilinan J."/>
            <person name="Park H.-J."/>
            <person name="Ramirez L."/>
            <person name="Alfaro M."/>
            <person name="Sun H."/>
            <person name="Tritt A."/>
            <person name="Yoshinaga Y."/>
            <person name="Zwiers L.-H."/>
            <person name="Turgeon B."/>
            <person name="Goodwin S."/>
            <person name="Spatafora J."/>
            <person name="Crous P."/>
            <person name="Grigoriev I."/>
        </authorList>
    </citation>
    <scope>NUCLEOTIDE SEQUENCE</scope>
    <source>
        <strain evidence="7">CBS 122681</strain>
    </source>
</reference>
<dbReference type="SUPFAM" id="SSF46785">
    <property type="entry name" value="Winged helix' DNA-binding domain"/>
    <property type="match status" value="1"/>
</dbReference>
<dbReference type="OrthoDB" id="1535081at2759"/>
<evidence type="ECO:0000256" key="1">
    <source>
        <dbReference type="ARBA" id="ARBA00022603"/>
    </source>
</evidence>
<keyword evidence="3" id="KW-0949">S-adenosyl-L-methionine</keyword>
<dbReference type="AlphaFoldDB" id="A0A6A6TH26"/>
<dbReference type="PANTHER" id="PTHR43712">
    <property type="entry name" value="PUTATIVE (AFU_ORTHOLOGUE AFUA_4G14580)-RELATED"/>
    <property type="match status" value="1"/>
</dbReference>
<evidence type="ECO:0000259" key="6">
    <source>
        <dbReference type="Pfam" id="PF08100"/>
    </source>
</evidence>
<organism evidence="7 8">
    <name type="scientific">Lophiostoma macrostomum CBS 122681</name>
    <dbReference type="NCBI Taxonomy" id="1314788"/>
    <lineage>
        <taxon>Eukaryota</taxon>
        <taxon>Fungi</taxon>
        <taxon>Dikarya</taxon>
        <taxon>Ascomycota</taxon>
        <taxon>Pezizomycotina</taxon>
        <taxon>Dothideomycetes</taxon>
        <taxon>Pleosporomycetidae</taxon>
        <taxon>Pleosporales</taxon>
        <taxon>Lophiostomataceae</taxon>
        <taxon>Lophiostoma</taxon>
    </lineage>
</organism>
<dbReference type="PROSITE" id="PS51683">
    <property type="entry name" value="SAM_OMT_II"/>
    <property type="match status" value="1"/>
</dbReference>
<sequence>MTPHGGISTASELLSRLQRIDHTKLELDQNVRNDALLLSKKLTASLEGPVNRATDLVFRPYITIAARIAVDLKLFESIALLGGPISSAELAAASGGDEVLITRILRLLASVEFVEESEPSTWSCNDTTVAMASAPIAAGHRIVFDVLVSSAMKAPKYLRETGYKAPTEPNDGFVQYANQTKYNIFEYLQSIPSLFQDFNLFMGNTMGAREYWHEWYDVESRILSGFDGRLILQDQVQVLEEVADEALPPNISKLPHDFFAPQPIKETLGARGYFLHHILHDWSDKYCHVILKQLWEAMDPGYSKLLIHELILPDKGSAEIQARYDLVMMTFNGGMERSKAQWKKLLEDVGFCNIRIWEHFDSDGIIEAEVPLR</sequence>
<dbReference type="InterPro" id="IPR029063">
    <property type="entry name" value="SAM-dependent_MTases_sf"/>
</dbReference>
<dbReference type="GO" id="GO:0046983">
    <property type="term" value="F:protein dimerization activity"/>
    <property type="evidence" value="ECO:0007669"/>
    <property type="project" value="InterPro"/>
</dbReference>
<feature type="domain" description="O-methyltransferase C-terminal" evidence="5">
    <location>
        <begin position="269"/>
        <end position="351"/>
    </location>
</feature>
<gene>
    <name evidence="7" type="ORF">K491DRAFT_702776</name>
</gene>
<keyword evidence="1 7" id="KW-0489">Methyltransferase</keyword>
<evidence type="ECO:0000259" key="5">
    <source>
        <dbReference type="Pfam" id="PF00891"/>
    </source>
</evidence>
<dbReference type="InterPro" id="IPR036390">
    <property type="entry name" value="WH_DNA-bd_sf"/>
</dbReference>
<dbReference type="InterPro" id="IPR001077">
    <property type="entry name" value="COMT_C"/>
</dbReference>
<dbReference type="InterPro" id="IPR016461">
    <property type="entry name" value="COMT-like"/>
</dbReference>
<dbReference type="Gene3D" id="1.10.10.10">
    <property type="entry name" value="Winged helix-like DNA-binding domain superfamily/Winged helix DNA-binding domain"/>
    <property type="match status" value="1"/>
</dbReference>
<dbReference type="InterPro" id="IPR012967">
    <property type="entry name" value="COMT_dimerisation"/>
</dbReference>
<keyword evidence="8" id="KW-1185">Reference proteome</keyword>
<dbReference type="PANTHER" id="PTHR43712:SF1">
    <property type="entry name" value="HYPOTHETICAL O-METHYLTRANSFERASE (EUROFUNG)-RELATED"/>
    <property type="match status" value="1"/>
</dbReference>
<dbReference type="GO" id="GO:0032259">
    <property type="term" value="P:methylation"/>
    <property type="evidence" value="ECO:0007669"/>
    <property type="project" value="UniProtKB-KW"/>
</dbReference>
<dbReference type="Pfam" id="PF08100">
    <property type="entry name" value="Dimerisation"/>
    <property type="match status" value="1"/>
</dbReference>
<keyword evidence="2 7" id="KW-0808">Transferase</keyword>
<accession>A0A6A6TH26</accession>
<protein>
    <submittedName>
        <fullName evidence="7">Sterigmatocystin 8-O-methyltransferase</fullName>
    </submittedName>
</protein>
<dbReference type="Pfam" id="PF00891">
    <property type="entry name" value="Methyltransf_2"/>
    <property type="match status" value="1"/>
</dbReference>
<feature type="active site" description="Proton acceptor" evidence="4">
    <location>
        <position position="280"/>
    </location>
</feature>
<dbReference type="InterPro" id="IPR036388">
    <property type="entry name" value="WH-like_DNA-bd_sf"/>
</dbReference>
<dbReference type="Gene3D" id="3.40.50.150">
    <property type="entry name" value="Vaccinia Virus protein VP39"/>
    <property type="match status" value="1"/>
</dbReference>
<dbReference type="Proteomes" id="UP000799324">
    <property type="component" value="Unassembled WGS sequence"/>
</dbReference>
<evidence type="ECO:0000256" key="4">
    <source>
        <dbReference type="PIRSR" id="PIRSR005739-1"/>
    </source>
</evidence>
<dbReference type="GO" id="GO:0008171">
    <property type="term" value="F:O-methyltransferase activity"/>
    <property type="evidence" value="ECO:0007669"/>
    <property type="project" value="InterPro"/>
</dbReference>
<dbReference type="PIRSF" id="PIRSF005739">
    <property type="entry name" value="O-mtase"/>
    <property type="match status" value="1"/>
</dbReference>
<evidence type="ECO:0000256" key="2">
    <source>
        <dbReference type="ARBA" id="ARBA00022679"/>
    </source>
</evidence>